<dbReference type="Pfam" id="PF03060">
    <property type="entry name" value="NMO"/>
    <property type="match status" value="1"/>
</dbReference>
<gene>
    <name evidence="1" type="ORF">MPLG2_2647</name>
</gene>
<sequence>MISSLGTQPTSSLPIVIQGGMGIAVSSWQLAREVSLAGQLGVVSGTALDGVLARTLQDGDPGGHRRRALAHFPSPDIAQRVIDTYFLPNGRGRGKPYRPHPTLTISPSRAAIELSLAANFAEVWLAKQGHDGVVGINMLEKVQTANASAILGAMLAGVDYVIMGAGVPREIPRLLTEFAAGRTGRLTIDVAAASKTHRAELDPVDYLGADLPVLRRPKFLAIVSLHVLATYLNRDPETRPDGFVVEGPRAGGHSAPPRGKMTLDDEGEPIYGDKDVADLAKIGELGLPFWLAGAYATPEKVAEARASGAAGVQIGTLFAMASESGLLPALRNRLVAELEAETLVVRNDPRASPTGFPFKIAELGDTLADEARYEARERICDLGYLRTPTERADGSIVYRCASEPVHMYLRKGGDEAETQGRKCLCNALMANIGLGQVRRNGYVEQPAVTLGQDLEGARALSRRHPDGWTARQAIDWLLGGQRRRELVGAAAASMW</sequence>
<dbReference type="InterPro" id="IPR013785">
    <property type="entry name" value="Aldolase_TIM"/>
</dbReference>
<accession>A0A2N9JJQ7</accession>
<evidence type="ECO:0000313" key="2">
    <source>
        <dbReference type="Proteomes" id="UP000238164"/>
    </source>
</evidence>
<name>A0A2N9JJQ7_9ACTN</name>
<proteinExistence type="predicted"/>
<dbReference type="AlphaFoldDB" id="A0A2N9JJQ7"/>
<evidence type="ECO:0000313" key="1">
    <source>
        <dbReference type="EMBL" id="SPD87677.1"/>
    </source>
</evidence>
<keyword evidence="1" id="KW-0560">Oxidoreductase</keyword>
<dbReference type="SUPFAM" id="SSF51412">
    <property type="entry name" value="Inosine monophosphate dehydrogenase (IMPDH)"/>
    <property type="match status" value="1"/>
</dbReference>
<dbReference type="Proteomes" id="UP000238164">
    <property type="component" value="Chromosome 1"/>
</dbReference>
<dbReference type="PANTHER" id="PTHR32332">
    <property type="entry name" value="2-NITROPROPANE DIOXYGENASE"/>
    <property type="match status" value="1"/>
</dbReference>
<dbReference type="Gene3D" id="3.20.20.70">
    <property type="entry name" value="Aldolase class I"/>
    <property type="match status" value="1"/>
</dbReference>
<dbReference type="KEGG" id="mgg:MPLG2_2647"/>
<dbReference type="RefSeq" id="WP_197709931.1">
    <property type="nucleotide sequence ID" value="NZ_BAAAGO010000031.1"/>
</dbReference>
<protein>
    <submittedName>
        <fullName evidence="1">2-nitropropane dioxygenase</fullName>
    </submittedName>
</protein>
<dbReference type="EMBL" id="LT985188">
    <property type="protein sequence ID" value="SPD87677.1"/>
    <property type="molecule type" value="Genomic_DNA"/>
</dbReference>
<keyword evidence="1" id="KW-0223">Dioxygenase</keyword>
<reference evidence="1 2" key="1">
    <citation type="submission" date="2018-02" db="EMBL/GenBank/DDBJ databases">
        <authorList>
            <person name="Cohen D.B."/>
            <person name="Kent A.D."/>
        </authorList>
    </citation>
    <scope>NUCLEOTIDE SEQUENCE [LARGE SCALE GENOMIC DNA]</scope>
    <source>
        <strain evidence="1">1</strain>
    </source>
</reference>
<organism evidence="1 2">
    <name type="scientific">Micropruina glycogenica</name>
    <dbReference type="NCBI Taxonomy" id="75385"/>
    <lineage>
        <taxon>Bacteria</taxon>
        <taxon>Bacillati</taxon>
        <taxon>Actinomycetota</taxon>
        <taxon>Actinomycetes</taxon>
        <taxon>Propionibacteriales</taxon>
        <taxon>Nocardioidaceae</taxon>
        <taxon>Micropruina</taxon>
    </lineage>
</organism>
<dbReference type="PANTHER" id="PTHR32332:SF33">
    <property type="entry name" value="NITRONATE MONOOXYGENASE DOMAIN-CONTAINING PROTEIN"/>
    <property type="match status" value="1"/>
</dbReference>
<dbReference type="GO" id="GO:0051213">
    <property type="term" value="F:dioxygenase activity"/>
    <property type="evidence" value="ECO:0007669"/>
    <property type="project" value="UniProtKB-KW"/>
</dbReference>
<keyword evidence="2" id="KW-1185">Reference proteome</keyword>